<dbReference type="GeneID" id="25103259"/>
<reference evidence="2" key="2">
    <citation type="journal article" date="2016" name="Mitochondrial DNA">
        <title>The complete mitochondrial genome of the nematode endoparasitic fungus Hirsutella minnesotensis.</title>
        <authorList>
            <person name="Zhang Y.J."/>
            <person name="Zhang S."/>
            <person name="Liu X.Z."/>
        </authorList>
    </citation>
    <scope>NUCLEOTIDE SEQUENCE</scope>
    <source>
        <strain evidence="2">3608</strain>
    </source>
</reference>
<organism evidence="2">
    <name type="scientific">Hirsutella minnesotensis</name>
    <dbReference type="NCBI Taxonomy" id="332947"/>
    <lineage>
        <taxon>Eukaryota</taxon>
        <taxon>Fungi</taxon>
        <taxon>Dikarya</taxon>
        <taxon>Ascomycota</taxon>
        <taxon>Pezizomycotina</taxon>
        <taxon>Sordariomycetes</taxon>
        <taxon>Hypocreomycetidae</taxon>
        <taxon>Hypocreales</taxon>
        <taxon>Ophiocordycipitaceae</taxon>
        <taxon>Hirsutella</taxon>
    </lineage>
</organism>
<gene>
    <name evidence="2" type="primary">orf798</name>
</gene>
<feature type="transmembrane region" description="Helical" evidence="1">
    <location>
        <begin position="281"/>
        <end position="306"/>
    </location>
</feature>
<keyword evidence="1" id="KW-0472">Membrane</keyword>
<keyword evidence="2" id="KW-0496">Mitochondrion</keyword>
<dbReference type="AlphaFoldDB" id="A0A0U2ETA5"/>
<feature type="transmembrane region" description="Helical" evidence="1">
    <location>
        <begin position="138"/>
        <end position="161"/>
    </location>
</feature>
<dbReference type="RefSeq" id="YP_009160635.1">
    <property type="nucleotide sequence ID" value="NC_027660.1"/>
</dbReference>
<proteinExistence type="predicted"/>
<keyword evidence="1" id="KW-1133">Transmembrane helix</keyword>
<feature type="transmembrane region" description="Helical" evidence="1">
    <location>
        <begin position="167"/>
        <end position="184"/>
    </location>
</feature>
<sequence>MLNKHMLTFLITLMVMCIIILSWILDIVDISSDNLEKAFKEMKSFLMLIGEVNINNIPKKQYILAFKVRYLVIYSFYLIGFVLTFVYTNWKLFVYIILVYIFVKCLLTDFFTKHFKLNKSWNINYKCLWKQRRNVFSFIIKSWLMIFPIRFLIRATIIVLFNFHGNFISDIFIVLLALPFYLYFSNIIRKYLRVSLQGLHRIDRHRTTKTMESSVAKYSYIFLAYIDNFLSHGWPSLHKRYKKLAIVLENDYYLFNDYVIKQTNLYNIISILFIIWIIKNYFYYCFIFMVIIFVIIMEIVICKYWYSSCTTKPQQQMQHKELLSAGPPLLTLTLGSLMYNLGAYLTFGSFEGHNHPEHLQSQVRKTYFDIQKATENYGPCLIKQVAASKYNTNKQDNPSVECFNWFHDNAMEDVNTSIWPCETDIAAAQIANSPILRIVYAQQELVKRHPMFKRDVGDLSYEQLVTFKNERFIGSVARVKNTLVVNFLETNRPIAVKNFVPTHFVQDENLRHINCELEPVRLAMQFFEEKYGIVIPFKRDIVNIITLTESIPFGTNSGLIKVFRPYHLFSDLNTMYDSAENYYLSNKFEEWGPSMDELSKYGKIMVLKYNSNHRNFSEEFINENDNRLKELYVDYLLTRPQVFRSKFPNIAMNLDDVEPDFNYERGFLFKKCTSEDFKSVIFFKQDELPIFFNFKKYLLIDMSWTRRRLLEKMDNLEPNSSYYGICATNVSVELLSVERSSEFVVNELPQIYSVLDNTHLNQGGTHITTNIKLPLQTFNIFDKRDGQTIQKFLKHPLN</sequence>
<dbReference type="EMBL" id="KR139916">
    <property type="protein sequence ID" value="AKR17965.1"/>
    <property type="molecule type" value="Genomic_DNA"/>
</dbReference>
<reference evidence="2" key="1">
    <citation type="submission" date="2015-04" db="EMBL/GenBank/DDBJ databases">
        <authorList>
            <person name="Syromyatnikov M.Y."/>
            <person name="Popov V.N."/>
        </authorList>
    </citation>
    <scope>NUCLEOTIDE SEQUENCE</scope>
    <source>
        <strain evidence="2">3608</strain>
    </source>
</reference>
<protein>
    <submittedName>
        <fullName evidence="2">Uncharacterized protein</fullName>
    </submittedName>
</protein>
<evidence type="ECO:0000256" key="1">
    <source>
        <dbReference type="SAM" id="Phobius"/>
    </source>
</evidence>
<accession>A0A0U2ETA5</accession>
<feature type="transmembrane region" description="Helical" evidence="1">
    <location>
        <begin position="93"/>
        <end position="112"/>
    </location>
</feature>
<geneLocation type="mitochondrion" evidence="2"/>
<feature type="transmembrane region" description="Helical" evidence="1">
    <location>
        <begin position="68"/>
        <end position="87"/>
    </location>
</feature>
<name>A0A0U2ETA5_9HYPO</name>
<keyword evidence="1" id="KW-0812">Transmembrane</keyword>
<evidence type="ECO:0000313" key="2">
    <source>
        <dbReference type="EMBL" id="AKR17965.1"/>
    </source>
</evidence>
<feature type="transmembrane region" description="Helical" evidence="1">
    <location>
        <begin position="6"/>
        <end position="25"/>
    </location>
</feature>